<name>G4YXD4_PHYSP</name>
<proteinExistence type="predicted"/>
<dbReference type="EMBL" id="JH159152">
    <property type="protein sequence ID" value="EGZ26168.1"/>
    <property type="molecule type" value="Genomic_DNA"/>
</dbReference>
<dbReference type="AlphaFoldDB" id="G4YXD4"/>
<sequence length="156" mass="17611">TDKWLGDFEAHRVLPDDLPPVSELEKFLLGPLPVKIGVPPGLLDVWYSVTRIESKVLKNTFESSRSKPCVTFLERVWHHSVYVPQVPASATKTGCIWFWDRAIRQVLDFALLGANKWSTRFSLQAPFNGSTLPDFTLFIDSICVLRGEEQGPSEPI</sequence>
<organism evidence="1 2">
    <name type="scientific">Phytophthora sojae (strain P6497)</name>
    <name type="common">Soybean stem and root rot agent</name>
    <name type="synonym">Phytophthora megasperma f. sp. glycines</name>
    <dbReference type="NCBI Taxonomy" id="1094619"/>
    <lineage>
        <taxon>Eukaryota</taxon>
        <taxon>Sar</taxon>
        <taxon>Stramenopiles</taxon>
        <taxon>Oomycota</taxon>
        <taxon>Peronosporomycetes</taxon>
        <taxon>Peronosporales</taxon>
        <taxon>Peronosporaceae</taxon>
        <taxon>Phytophthora</taxon>
    </lineage>
</organism>
<feature type="non-terminal residue" evidence="1">
    <location>
        <position position="1"/>
    </location>
</feature>
<gene>
    <name evidence="1" type="ORF">PHYSODRAFT_438150</name>
</gene>
<dbReference type="RefSeq" id="XP_009521456.1">
    <property type="nucleotide sequence ID" value="XM_009523161.1"/>
</dbReference>
<accession>G4YXD4</accession>
<dbReference type="InParanoid" id="G4YXD4"/>
<dbReference type="KEGG" id="psoj:PHYSODRAFT_438150"/>
<reference evidence="1 2" key="1">
    <citation type="journal article" date="2006" name="Science">
        <title>Phytophthora genome sequences uncover evolutionary origins and mechanisms of pathogenesis.</title>
        <authorList>
            <person name="Tyler B.M."/>
            <person name="Tripathy S."/>
            <person name="Zhang X."/>
            <person name="Dehal P."/>
            <person name="Jiang R.H."/>
            <person name="Aerts A."/>
            <person name="Arredondo F.D."/>
            <person name="Baxter L."/>
            <person name="Bensasson D."/>
            <person name="Beynon J.L."/>
            <person name="Chapman J."/>
            <person name="Damasceno C.M."/>
            <person name="Dorrance A.E."/>
            <person name="Dou D."/>
            <person name="Dickerman A.W."/>
            <person name="Dubchak I.L."/>
            <person name="Garbelotto M."/>
            <person name="Gijzen M."/>
            <person name="Gordon S.G."/>
            <person name="Govers F."/>
            <person name="Grunwald N.J."/>
            <person name="Huang W."/>
            <person name="Ivors K.L."/>
            <person name="Jones R.W."/>
            <person name="Kamoun S."/>
            <person name="Krampis K."/>
            <person name="Lamour K.H."/>
            <person name="Lee M.K."/>
            <person name="McDonald W.H."/>
            <person name="Medina M."/>
            <person name="Meijer H.J."/>
            <person name="Nordberg E.K."/>
            <person name="Maclean D.J."/>
            <person name="Ospina-Giraldo M.D."/>
            <person name="Morris P.F."/>
            <person name="Phuntumart V."/>
            <person name="Putnam N.H."/>
            <person name="Rash S."/>
            <person name="Rose J.K."/>
            <person name="Sakihama Y."/>
            <person name="Salamov A.A."/>
            <person name="Savidor A."/>
            <person name="Scheuring C.F."/>
            <person name="Smith B.M."/>
            <person name="Sobral B.W."/>
            <person name="Terry A."/>
            <person name="Torto-Alalibo T.A."/>
            <person name="Win J."/>
            <person name="Xu Z."/>
            <person name="Zhang H."/>
            <person name="Grigoriev I.V."/>
            <person name="Rokhsar D.S."/>
            <person name="Boore J.L."/>
        </authorList>
    </citation>
    <scope>NUCLEOTIDE SEQUENCE [LARGE SCALE GENOMIC DNA]</scope>
    <source>
        <strain evidence="1 2">P6497</strain>
    </source>
</reference>
<protein>
    <submittedName>
        <fullName evidence="1">Uncharacterized protein</fullName>
    </submittedName>
</protein>
<evidence type="ECO:0000313" key="1">
    <source>
        <dbReference type="EMBL" id="EGZ26168.1"/>
    </source>
</evidence>
<feature type="non-terminal residue" evidence="1">
    <location>
        <position position="156"/>
    </location>
</feature>
<dbReference type="GeneID" id="20652585"/>
<dbReference type="OMA" id="CRDFNIV"/>
<dbReference type="Proteomes" id="UP000002640">
    <property type="component" value="Unassembled WGS sequence"/>
</dbReference>
<evidence type="ECO:0000313" key="2">
    <source>
        <dbReference type="Proteomes" id="UP000002640"/>
    </source>
</evidence>
<keyword evidence="2" id="KW-1185">Reference proteome</keyword>